<dbReference type="CDD" id="cd13180">
    <property type="entry name" value="RanBD_RanBP3"/>
    <property type="match status" value="1"/>
</dbReference>
<feature type="region of interest" description="Disordered" evidence="12">
    <location>
        <begin position="1"/>
        <end position="242"/>
    </location>
</feature>
<dbReference type="SMART" id="SM00160">
    <property type="entry name" value="RanBD"/>
    <property type="match status" value="1"/>
</dbReference>
<evidence type="ECO:0000256" key="1">
    <source>
        <dbReference type="ARBA" id="ARBA00004123"/>
    </source>
</evidence>
<feature type="domain" description="RanBD1" evidence="13">
    <location>
        <begin position="377"/>
        <end position="458"/>
    </location>
</feature>
<dbReference type="Pfam" id="PF00638">
    <property type="entry name" value="Ran_BP1"/>
    <property type="match status" value="1"/>
</dbReference>
<feature type="compositionally biased region" description="Polar residues" evidence="12">
    <location>
        <begin position="179"/>
        <end position="192"/>
    </location>
</feature>
<dbReference type="GO" id="GO:0006611">
    <property type="term" value="P:protein export from nucleus"/>
    <property type="evidence" value="ECO:0007669"/>
    <property type="project" value="TreeGrafter"/>
</dbReference>
<dbReference type="Gene3D" id="2.30.29.30">
    <property type="entry name" value="Pleckstrin-homology domain (PH domain)/Phosphotyrosine-binding domain (PTB)"/>
    <property type="match status" value="1"/>
</dbReference>
<feature type="compositionally biased region" description="Basic and acidic residues" evidence="12">
    <location>
        <begin position="1"/>
        <end position="10"/>
    </location>
</feature>
<evidence type="ECO:0000256" key="5">
    <source>
        <dbReference type="ARBA" id="ARBA00022553"/>
    </source>
</evidence>
<comment type="function">
    <text evidence="9">Acts as a cofactor for XPO1/CRM1-mediated nuclear export, perhaps as export complex scaffolding protein. Bound to XPO1/CRM1, stabilizes the XPO1/CRM1-cargo interaction. In the absence of Ran-bound GTP prevents binding of XPO1/CRM1 to the nuclear pore complex. Binds to CHC1/RCC1 and increases the guanine nucleotide exchange activity of CHC1/RCC1. Recruits XPO1/CRM1 to CHC1/RCC1 in a Ran-dependent manner. Negative regulator of TGF-beta signaling through interaction with the R-SMAD proteins, SMAD2 and SMAD3, and mediating their nuclear export.</text>
</comment>
<feature type="compositionally biased region" description="Basic and acidic residues" evidence="12">
    <location>
        <begin position="20"/>
        <end position="49"/>
    </location>
</feature>
<evidence type="ECO:0000313" key="14">
    <source>
        <dbReference type="Proteomes" id="UP000248481"/>
    </source>
</evidence>
<feature type="region of interest" description="Disordered" evidence="12">
    <location>
        <begin position="507"/>
        <end position="557"/>
    </location>
</feature>
<evidence type="ECO:0000256" key="9">
    <source>
        <dbReference type="ARBA" id="ARBA00058720"/>
    </source>
</evidence>
<dbReference type="RefSeq" id="XP_044771978.1">
    <property type="nucleotide sequence ID" value="XM_044916043.1"/>
</dbReference>
<keyword evidence="3" id="KW-0813">Transport</keyword>
<evidence type="ECO:0000256" key="8">
    <source>
        <dbReference type="ARBA" id="ARBA00023242"/>
    </source>
</evidence>
<dbReference type="PANTHER" id="PTHR23138:SF91">
    <property type="entry name" value="RAN-BINDING PROTEIN 3"/>
    <property type="match status" value="1"/>
</dbReference>
<dbReference type="AlphaFoldDB" id="A0A8M1MHA3"/>
<dbReference type="PROSITE" id="PS50196">
    <property type="entry name" value="RANBD1"/>
    <property type="match status" value="1"/>
</dbReference>
<evidence type="ECO:0000256" key="7">
    <source>
        <dbReference type="ARBA" id="ARBA00022990"/>
    </source>
</evidence>
<dbReference type="CTD" id="8498"/>
<keyword evidence="8" id="KW-0539">Nucleus</keyword>
<feature type="compositionally biased region" description="Basic and acidic residues" evidence="12">
    <location>
        <begin position="210"/>
        <end position="232"/>
    </location>
</feature>
<comment type="subunit">
    <text evidence="10">Interacts with CHC1 in a Ran-stimulated manner. Interacts with XPO1. Interacts (via its C-terminal R domain) with SMAD2 (dephosphorylated form via its MH1 and MH2 domains); the interaction results in the nuclear export of SMAD2 and termination of the TGF-beta signaling. Interacts (via its C-terminal R domain) with SMAD3 (dephosphorylated form via its MH1 domain); the interaction results in the nuclear export of SMAD3 and termination of the TGF-beta signaling.</text>
</comment>
<keyword evidence="4" id="KW-0963">Cytoplasm</keyword>
<accession>A0A8M1MHA3</accession>
<evidence type="ECO:0000256" key="6">
    <source>
        <dbReference type="ARBA" id="ARBA00022927"/>
    </source>
</evidence>
<dbReference type="GO" id="GO:0005737">
    <property type="term" value="C:cytoplasm"/>
    <property type="evidence" value="ECO:0007669"/>
    <property type="project" value="UniProtKB-SubCell"/>
</dbReference>
<keyword evidence="5" id="KW-0597">Phosphoprotein</keyword>
<dbReference type="InterPro" id="IPR011993">
    <property type="entry name" value="PH-like_dom_sf"/>
</dbReference>
<feature type="region of interest" description="Disordered" evidence="12">
    <location>
        <begin position="324"/>
        <end position="363"/>
    </location>
</feature>
<gene>
    <name evidence="15" type="primary">RANBP3</name>
</gene>
<dbReference type="FunFam" id="2.30.29.30:FF:000106">
    <property type="entry name" value="ran-binding protein 3 isoform X2"/>
    <property type="match status" value="1"/>
</dbReference>
<evidence type="ECO:0000256" key="4">
    <source>
        <dbReference type="ARBA" id="ARBA00022490"/>
    </source>
</evidence>
<dbReference type="SUPFAM" id="SSF50729">
    <property type="entry name" value="PH domain-like"/>
    <property type="match status" value="1"/>
</dbReference>
<feature type="compositionally biased region" description="Low complexity" evidence="12">
    <location>
        <begin position="69"/>
        <end position="78"/>
    </location>
</feature>
<dbReference type="Proteomes" id="UP000248481">
    <property type="component" value="Chromosome 1"/>
</dbReference>
<keyword evidence="14" id="KW-1185">Reference proteome</keyword>
<evidence type="ECO:0000256" key="2">
    <source>
        <dbReference type="ARBA" id="ARBA00004496"/>
    </source>
</evidence>
<evidence type="ECO:0000313" key="15">
    <source>
        <dbReference type="RefSeq" id="XP_044771978.1"/>
    </source>
</evidence>
<evidence type="ECO:0000259" key="13">
    <source>
        <dbReference type="PROSITE" id="PS50196"/>
    </source>
</evidence>
<dbReference type="GeneID" id="110593979"/>
<evidence type="ECO:0000256" key="12">
    <source>
        <dbReference type="SAM" id="MobiDB-lite"/>
    </source>
</evidence>
<name>A0A8M1MHA3_NEOSC</name>
<feature type="compositionally biased region" description="Polar residues" evidence="12">
    <location>
        <begin position="120"/>
        <end position="129"/>
    </location>
</feature>
<dbReference type="GO" id="GO:0005634">
    <property type="term" value="C:nucleus"/>
    <property type="evidence" value="ECO:0007669"/>
    <property type="project" value="UniProtKB-SubCell"/>
</dbReference>
<evidence type="ECO:0000256" key="10">
    <source>
        <dbReference type="ARBA" id="ARBA00065474"/>
    </source>
</evidence>
<proteinExistence type="predicted"/>
<keyword evidence="6" id="KW-0653">Protein transport</keyword>
<protein>
    <recommendedName>
        <fullName evidence="11">Ran-binding protein 3</fullName>
    </recommendedName>
</protein>
<reference evidence="15" key="1">
    <citation type="submission" date="2025-08" db="UniProtKB">
        <authorList>
            <consortium name="RefSeq"/>
        </authorList>
    </citation>
    <scope>IDENTIFICATION</scope>
    <source>
        <tissue evidence="15">Blood</tissue>
    </source>
</reference>
<evidence type="ECO:0000256" key="3">
    <source>
        <dbReference type="ARBA" id="ARBA00022448"/>
    </source>
</evidence>
<organism evidence="14 15">
    <name type="scientific">Neomonachus schauinslandi</name>
    <name type="common">Hawaiian monk seal</name>
    <name type="synonym">Monachus schauinslandi</name>
    <dbReference type="NCBI Taxonomy" id="29088"/>
    <lineage>
        <taxon>Eukaryota</taxon>
        <taxon>Metazoa</taxon>
        <taxon>Chordata</taxon>
        <taxon>Craniata</taxon>
        <taxon>Vertebrata</taxon>
        <taxon>Euteleostomi</taxon>
        <taxon>Mammalia</taxon>
        <taxon>Eutheria</taxon>
        <taxon>Laurasiatheria</taxon>
        <taxon>Carnivora</taxon>
        <taxon>Caniformia</taxon>
        <taxon>Pinnipedia</taxon>
        <taxon>Phocidae</taxon>
        <taxon>Monachinae</taxon>
        <taxon>Monachini</taxon>
        <taxon>Neomonachus</taxon>
    </lineage>
</organism>
<dbReference type="InterPro" id="IPR000156">
    <property type="entry name" value="Ran_bind_dom"/>
</dbReference>
<dbReference type="PANTHER" id="PTHR23138">
    <property type="entry name" value="RAN BINDING PROTEIN"/>
    <property type="match status" value="1"/>
</dbReference>
<comment type="subcellular location">
    <subcellularLocation>
        <location evidence="2">Cytoplasm</location>
    </subcellularLocation>
    <subcellularLocation>
        <location evidence="1">Nucleus</location>
    </subcellularLocation>
</comment>
<sequence length="557" mass="59479">MADLANEEKPAIAPPVFVFQKDKGQKSSAEQKDLSDSGEEPRGEAEAPHHGTGHPESAGEHALEPPAPASASASTPEAQLLPFPRELAGRPAGGSSPEGGEDSDREDGNYCPPIKRERTSSLTQFPPSQSEEKSSGFRLKPPTLIHGQAPSAGLPSQKPKEQQRSVLRPAVLQAPQPKALSQTVPSSGTNGVSIPADCTGAVTATSPDNPARRSPSDEVRALEEKEPQKNESSDTCEEENCEKKEQVAQQAFVFGQNLRDRVKLTNENTEVADMENAGHPSSETPTATNYFLQYISSSLDNSTNSADTASNKFVFGQNMSERVLSPPKLNEVSSDATRENAAVESGSESSSQEATPEKESLAESAAAYTKATARKCLLEKVEVITGEEAESNVLQIQCKLFVFDKASQSWVERGRGLLRLNDMASTDDGTLQSRLVMRTQGSLRLILNTKLWAQMQIDKASEKSIRITAMDTEDQGVKVFLISASSKDTGQLYAALHHRILALRSRVEQEQEAKMPAPEPGAAPSNEDDSDEDVLAPSGATGGGAGEEGEGQTAGST</sequence>
<dbReference type="InterPro" id="IPR045255">
    <property type="entry name" value="RanBP1-like"/>
</dbReference>
<evidence type="ECO:0000256" key="11">
    <source>
        <dbReference type="ARBA" id="ARBA00072605"/>
    </source>
</evidence>
<keyword evidence="7" id="KW-0007">Acetylation</keyword>